<dbReference type="EMBL" id="MHIN01000015">
    <property type="protein sequence ID" value="OGY55469.1"/>
    <property type="molecule type" value="Genomic_DNA"/>
</dbReference>
<proteinExistence type="predicted"/>
<protein>
    <recommendedName>
        <fullName evidence="3">Helix-turn-helix type 11 domain-containing protein</fullName>
    </recommendedName>
</protein>
<dbReference type="AlphaFoldDB" id="A0A1G1YT76"/>
<reference evidence="1 2" key="1">
    <citation type="journal article" date="2016" name="Nat. Commun.">
        <title>Thousands of microbial genomes shed light on interconnected biogeochemical processes in an aquifer system.</title>
        <authorList>
            <person name="Anantharaman K."/>
            <person name="Brown C.T."/>
            <person name="Hug L.A."/>
            <person name="Sharon I."/>
            <person name="Castelle C.J."/>
            <person name="Probst A.J."/>
            <person name="Thomas B.C."/>
            <person name="Singh A."/>
            <person name="Wilkins M.J."/>
            <person name="Karaoz U."/>
            <person name="Brodie E.L."/>
            <person name="Williams K.H."/>
            <person name="Hubbard S.S."/>
            <person name="Banfield J.F."/>
        </authorList>
    </citation>
    <scope>NUCLEOTIDE SEQUENCE [LARGE SCALE GENOMIC DNA]</scope>
</reference>
<gene>
    <name evidence="1" type="ORF">A2912_01555</name>
</gene>
<accession>A0A1G1YT76</accession>
<sequence length="206" mass="23834">MEIGDLTTKKVLLHLLKDFTKVHTITTLATELNLSRVGMWKVLKKLGSEKYIVLKSVGGGKTSTYTLFLNWDNPLVEKILSFYLTEEALTQRRWRFTFSDIENITDFVILYGSIIYSPKQANDIDILGICSQKFFIKIQHAMEKIQNTQVQQIHSINFTEREFRAELKWQNKAFISAVKKGVVLFGAEHFVTFMRGMAHDYNTKNS</sequence>
<comment type="caution">
    <text evidence="1">The sequence shown here is derived from an EMBL/GenBank/DDBJ whole genome shotgun (WGS) entry which is preliminary data.</text>
</comment>
<name>A0A1G1YT76_9BACT</name>
<evidence type="ECO:0008006" key="3">
    <source>
        <dbReference type="Google" id="ProtNLM"/>
    </source>
</evidence>
<organism evidence="1 2">
    <name type="scientific">Candidatus Buchananbacteria bacterium RIFCSPLOWO2_01_FULL_40_23b</name>
    <dbReference type="NCBI Taxonomy" id="1797544"/>
    <lineage>
        <taxon>Bacteria</taxon>
        <taxon>Candidatus Buchananiibacteriota</taxon>
    </lineage>
</organism>
<dbReference type="Proteomes" id="UP000178122">
    <property type="component" value="Unassembled WGS sequence"/>
</dbReference>
<evidence type="ECO:0000313" key="1">
    <source>
        <dbReference type="EMBL" id="OGY55469.1"/>
    </source>
</evidence>
<evidence type="ECO:0000313" key="2">
    <source>
        <dbReference type="Proteomes" id="UP000178122"/>
    </source>
</evidence>